<dbReference type="AlphaFoldDB" id="A0A645GVJ0"/>
<gene>
    <name evidence="1" type="ORF">SDC9_175087</name>
</gene>
<proteinExistence type="predicted"/>
<dbReference type="EMBL" id="VSSQ01077637">
    <property type="protein sequence ID" value="MPN27653.1"/>
    <property type="molecule type" value="Genomic_DNA"/>
</dbReference>
<evidence type="ECO:0000313" key="1">
    <source>
        <dbReference type="EMBL" id="MPN27653.1"/>
    </source>
</evidence>
<accession>A0A645GVJ0</accession>
<reference evidence="1" key="1">
    <citation type="submission" date="2019-08" db="EMBL/GenBank/DDBJ databases">
        <authorList>
            <person name="Kucharzyk K."/>
            <person name="Murdoch R.W."/>
            <person name="Higgins S."/>
            <person name="Loffler F."/>
        </authorList>
    </citation>
    <scope>NUCLEOTIDE SEQUENCE</scope>
</reference>
<comment type="caution">
    <text evidence="1">The sequence shown here is derived from an EMBL/GenBank/DDBJ whole genome shotgun (WGS) entry which is preliminary data.</text>
</comment>
<sequence length="89" mass="9285">MITEPDLSLPEASASSIIALAILSFTEPAGLKYSSLAKIFASSPCAFSIFVSSSNGVLPISSSADLYILDMIFSPLLSLIIYFVSGDCG</sequence>
<protein>
    <submittedName>
        <fullName evidence="1">Uncharacterized protein</fullName>
    </submittedName>
</protein>
<organism evidence="1">
    <name type="scientific">bioreactor metagenome</name>
    <dbReference type="NCBI Taxonomy" id="1076179"/>
    <lineage>
        <taxon>unclassified sequences</taxon>
        <taxon>metagenomes</taxon>
        <taxon>ecological metagenomes</taxon>
    </lineage>
</organism>
<name>A0A645GVJ0_9ZZZZ</name>